<gene>
    <name evidence="3" type="ORF">ACFFUU_01250</name>
</gene>
<keyword evidence="4" id="KW-1185">Reference proteome</keyword>
<dbReference type="Pfam" id="PF13439">
    <property type="entry name" value="Glyco_transf_4"/>
    <property type="match status" value="1"/>
</dbReference>
<dbReference type="GO" id="GO:0016757">
    <property type="term" value="F:glycosyltransferase activity"/>
    <property type="evidence" value="ECO:0007669"/>
    <property type="project" value="UniProtKB-KW"/>
</dbReference>
<dbReference type="CDD" id="cd03801">
    <property type="entry name" value="GT4_PimA-like"/>
    <property type="match status" value="1"/>
</dbReference>
<comment type="caution">
    <text evidence="3">The sequence shown here is derived from an EMBL/GenBank/DDBJ whole genome shotgun (WGS) entry which is preliminary data.</text>
</comment>
<dbReference type="InterPro" id="IPR001296">
    <property type="entry name" value="Glyco_trans_1"/>
</dbReference>
<dbReference type="SUPFAM" id="SSF53756">
    <property type="entry name" value="UDP-Glycosyltransferase/glycogen phosphorylase"/>
    <property type="match status" value="1"/>
</dbReference>
<dbReference type="RefSeq" id="WP_290284831.1">
    <property type="nucleotide sequence ID" value="NZ_JAUFQN010000019.1"/>
</dbReference>
<keyword evidence="3" id="KW-0808">Transferase</keyword>
<protein>
    <submittedName>
        <fullName evidence="3">Glycosyltransferase family 4 protein</fullName>
        <ecNumber evidence="3">2.4.-.-</ecNumber>
    </submittedName>
</protein>
<dbReference type="Proteomes" id="UP001589576">
    <property type="component" value="Unassembled WGS sequence"/>
</dbReference>
<evidence type="ECO:0000259" key="1">
    <source>
        <dbReference type="Pfam" id="PF00534"/>
    </source>
</evidence>
<dbReference type="PANTHER" id="PTHR45947:SF3">
    <property type="entry name" value="SULFOQUINOVOSYL TRANSFERASE SQD2"/>
    <property type="match status" value="1"/>
</dbReference>
<dbReference type="Gene3D" id="3.40.50.2000">
    <property type="entry name" value="Glycogen Phosphorylase B"/>
    <property type="match status" value="2"/>
</dbReference>
<evidence type="ECO:0000259" key="2">
    <source>
        <dbReference type="Pfam" id="PF13439"/>
    </source>
</evidence>
<dbReference type="Pfam" id="PF00534">
    <property type="entry name" value="Glycos_transf_1"/>
    <property type="match status" value="1"/>
</dbReference>
<evidence type="ECO:0000313" key="4">
    <source>
        <dbReference type="Proteomes" id="UP001589576"/>
    </source>
</evidence>
<sequence length="365" mass="42188">MKTILIAHNYSETSFSAMSFHFAHHLANLGHKVVFISHKPYFSEKQIIKTEKGEINLFSWSSEDRPTSFSDFIWFYKIYKQYKPDLVIGHFVGSNISILVSKILSFGRVKTFEYYHTLSDQILTDLKKVSLKQKLFFFRKRIFYKLFCDQLVCPSQLAKEDLELFFGVTNSFVLLNPMTDRFTEKKTLSKDSITISFLGRFDPSKGIIDLIEAFLKYKDKNPSSKIILNIAGAGRQAAEIEKLAKKSEAIQFIGFLEYDKIDSYLNNANFTIIPSKFDNLPTVGLESLMNQTPLLISNNTGLTHYLVDGKDCFKFDPTVESMMDLFKKVEDNFDCYTQMSTEARASFIDKFSIQRYNENFSNKIL</sequence>
<keyword evidence="3" id="KW-0328">Glycosyltransferase</keyword>
<accession>A0ABV5GAV4</accession>
<dbReference type="InterPro" id="IPR050194">
    <property type="entry name" value="Glycosyltransferase_grp1"/>
</dbReference>
<dbReference type="PANTHER" id="PTHR45947">
    <property type="entry name" value="SULFOQUINOVOSYL TRANSFERASE SQD2"/>
    <property type="match status" value="1"/>
</dbReference>
<proteinExistence type="predicted"/>
<dbReference type="EC" id="2.4.-.-" evidence="3"/>
<feature type="domain" description="Glycosyltransferase subfamily 4-like N-terminal" evidence="2">
    <location>
        <begin position="21"/>
        <end position="170"/>
    </location>
</feature>
<reference evidence="3 4" key="1">
    <citation type="submission" date="2024-09" db="EMBL/GenBank/DDBJ databases">
        <authorList>
            <person name="Sun Q."/>
            <person name="Mori K."/>
        </authorList>
    </citation>
    <scope>NUCLEOTIDE SEQUENCE [LARGE SCALE GENOMIC DNA]</scope>
    <source>
        <strain evidence="3 4">CECT 8460</strain>
    </source>
</reference>
<organism evidence="3 4">
    <name type="scientific">Flavobacterium paronense</name>
    <dbReference type="NCBI Taxonomy" id="1392775"/>
    <lineage>
        <taxon>Bacteria</taxon>
        <taxon>Pseudomonadati</taxon>
        <taxon>Bacteroidota</taxon>
        <taxon>Flavobacteriia</taxon>
        <taxon>Flavobacteriales</taxon>
        <taxon>Flavobacteriaceae</taxon>
        <taxon>Flavobacterium</taxon>
    </lineage>
</organism>
<dbReference type="EMBL" id="JBHMFB010000003">
    <property type="protein sequence ID" value="MFB9088222.1"/>
    <property type="molecule type" value="Genomic_DNA"/>
</dbReference>
<feature type="domain" description="Glycosyl transferase family 1" evidence="1">
    <location>
        <begin position="182"/>
        <end position="344"/>
    </location>
</feature>
<name>A0ABV5GAV4_9FLAO</name>
<dbReference type="InterPro" id="IPR028098">
    <property type="entry name" value="Glyco_trans_4-like_N"/>
</dbReference>
<evidence type="ECO:0000313" key="3">
    <source>
        <dbReference type="EMBL" id="MFB9088222.1"/>
    </source>
</evidence>